<protein>
    <submittedName>
        <fullName evidence="5">Transcriptional regulator</fullName>
    </submittedName>
</protein>
<evidence type="ECO:0000256" key="3">
    <source>
        <dbReference type="ARBA" id="ARBA00023163"/>
    </source>
</evidence>
<accession>A0A918DRM1</accession>
<evidence type="ECO:0000313" key="5">
    <source>
        <dbReference type="EMBL" id="GGO80786.1"/>
    </source>
</evidence>
<dbReference type="GO" id="GO:0003677">
    <property type="term" value="F:DNA binding"/>
    <property type="evidence" value="ECO:0007669"/>
    <property type="project" value="UniProtKB-KW"/>
</dbReference>
<dbReference type="InterPro" id="IPR000835">
    <property type="entry name" value="HTH_MarR-typ"/>
</dbReference>
<keyword evidence="1" id="KW-0805">Transcription regulation</keyword>
<dbReference type="PANTHER" id="PTHR43132:SF8">
    <property type="entry name" value="HTH-TYPE TRANSCRIPTIONAL REGULATOR KMTR"/>
    <property type="match status" value="1"/>
</dbReference>
<organism evidence="5 6">
    <name type="scientific">Nonomuraea cavernae</name>
    <dbReference type="NCBI Taxonomy" id="2045107"/>
    <lineage>
        <taxon>Bacteria</taxon>
        <taxon>Bacillati</taxon>
        <taxon>Actinomycetota</taxon>
        <taxon>Actinomycetes</taxon>
        <taxon>Streptosporangiales</taxon>
        <taxon>Streptosporangiaceae</taxon>
        <taxon>Nonomuraea</taxon>
    </lineage>
</organism>
<proteinExistence type="predicted"/>
<reference evidence="5" key="2">
    <citation type="submission" date="2020-09" db="EMBL/GenBank/DDBJ databases">
        <authorList>
            <person name="Sun Q."/>
            <person name="Zhou Y."/>
        </authorList>
    </citation>
    <scope>NUCLEOTIDE SEQUENCE</scope>
    <source>
        <strain evidence="5">CGMCC 4.7368</strain>
    </source>
</reference>
<keyword evidence="3" id="KW-0804">Transcription</keyword>
<dbReference type="InterPro" id="IPR036388">
    <property type="entry name" value="WH-like_DNA-bd_sf"/>
</dbReference>
<evidence type="ECO:0000313" key="6">
    <source>
        <dbReference type="Proteomes" id="UP000646523"/>
    </source>
</evidence>
<dbReference type="InterPro" id="IPR001845">
    <property type="entry name" value="HTH_ArsR_DNA-bd_dom"/>
</dbReference>
<dbReference type="Proteomes" id="UP000646523">
    <property type="component" value="Unassembled WGS sequence"/>
</dbReference>
<dbReference type="AlphaFoldDB" id="A0A918DRM1"/>
<comment type="caution">
    <text evidence="5">The sequence shown here is derived from an EMBL/GenBank/DDBJ whole genome shotgun (WGS) entry which is preliminary data.</text>
</comment>
<keyword evidence="6" id="KW-1185">Reference proteome</keyword>
<dbReference type="Pfam" id="PF12802">
    <property type="entry name" value="MarR_2"/>
    <property type="match status" value="1"/>
</dbReference>
<name>A0A918DRM1_9ACTN</name>
<evidence type="ECO:0000256" key="2">
    <source>
        <dbReference type="ARBA" id="ARBA00023125"/>
    </source>
</evidence>
<sequence>MGTLRIHFTADDLARVTLADAHDPLWEMILTRFRFRDRVRPLAFRPWFEELHAEPARTAQMRQGARLLDSLVPSGPYFPDFLTPHEGLLSIERGLAALLGTPRGRLAAELWRLARHHSLPGWVRPLAEGDLGALKGLVAALRDYHEAAVAPFHELMTAAVAVDRACRAHSMLSGGVDGLFAGMRPLFRWTPPVLQTDYIVDKDLVLGGRGLLLVPSYFCHRAPLTLADPELPPVLIYPIEQRHRWRQPVTHRRDLGALMGANRSAVLHALDRSATTTQLARMLRISPAAASRHATVLREAGLIETRRDGIAVLHTLTPLGAALLDGSTGHLSA</sequence>
<dbReference type="EMBL" id="BMNH01000033">
    <property type="protein sequence ID" value="GGO80786.1"/>
    <property type="molecule type" value="Genomic_DNA"/>
</dbReference>
<reference evidence="5" key="1">
    <citation type="journal article" date="2014" name="Int. J. Syst. Evol. Microbiol.">
        <title>Complete genome sequence of Corynebacterium casei LMG S-19264T (=DSM 44701T), isolated from a smear-ripened cheese.</title>
        <authorList>
            <consortium name="US DOE Joint Genome Institute (JGI-PGF)"/>
            <person name="Walter F."/>
            <person name="Albersmeier A."/>
            <person name="Kalinowski J."/>
            <person name="Ruckert C."/>
        </authorList>
    </citation>
    <scope>NUCLEOTIDE SEQUENCE</scope>
    <source>
        <strain evidence="5">CGMCC 4.7368</strain>
    </source>
</reference>
<dbReference type="SMART" id="SM00418">
    <property type="entry name" value="HTH_ARSR"/>
    <property type="match status" value="1"/>
</dbReference>
<gene>
    <name evidence="5" type="ORF">GCM10012289_68240</name>
</gene>
<feature type="domain" description="HTH arsR-type" evidence="4">
    <location>
        <begin position="254"/>
        <end position="328"/>
    </location>
</feature>
<dbReference type="InterPro" id="IPR011991">
    <property type="entry name" value="ArsR-like_HTH"/>
</dbReference>
<keyword evidence="2" id="KW-0238">DNA-binding</keyword>
<dbReference type="InterPro" id="IPR036390">
    <property type="entry name" value="WH_DNA-bd_sf"/>
</dbReference>
<dbReference type="PANTHER" id="PTHR43132">
    <property type="entry name" value="ARSENICAL RESISTANCE OPERON REPRESSOR ARSR-RELATED"/>
    <property type="match status" value="1"/>
</dbReference>
<dbReference type="SUPFAM" id="SSF46785">
    <property type="entry name" value="Winged helix' DNA-binding domain"/>
    <property type="match status" value="1"/>
</dbReference>
<dbReference type="GO" id="GO:0003700">
    <property type="term" value="F:DNA-binding transcription factor activity"/>
    <property type="evidence" value="ECO:0007669"/>
    <property type="project" value="InterPro"/>
</dbReference>
<evidence type="ECO:0000256" key="1">
    <source>
        <dbReference type="ARBA" id="ARBA00023015"/>
    </source>
</evidence>
<dbReference type="InterPro" id="IPR051011">
    <property type="entry name" value="Metal_resp_trans_reg"/>
</dbReference>
<dbReference type="Gene3D" id="1.10.10.10">
    <property type="entry name" value="Winged helix-like DNA-binding domain superfamily/Winged helix DNA-binding domain"/>
    <property type="match status" value="1"/>
</dbReference>
<dbReference type="RefSeq" id="WP_189128340.1">
    <property type="nucleotide sequence ID" value="NZ_BMNH01000033.1"/>
</dbReference>
<dbReference type="CDD" id="cd00090">
    <property type="entry name" value="HTH_ARSR"/>
    <property type="match status" value="1"/>
</dbReference>
<evidence type="ECO:0000259" key="4">
    <source>
        <dbReference type="SMART" id="SM00418"/>
    </source>
</evidence>